<accession>A0A0A2VQY7</accession>
<protein>
    <submittedName>
        <fullName evidence="2">Indoleacetamide hydrolase</fullName>
    </submittedName>
</protein>
<dbReference type="EMBL" id="ANFO01000371">
    <property type="protein sequence ID" value="KGQ10028.1"/>
    <property type="molecule type" value="Genomic_DNA"/>
</dbReference>
<dbReference type="InterPro" id="IPR000120">
    <property type="entry name" value="Amidase"/>
</dbReference>
<sequence>MPIIPPHSWSPRQLPEALAMSSHHLQSLRTTRAPPPKLAMRAHQLANQIPHATVGCVRPCRPLGLVSLAAGRCRRIGMNDQQLRAKRCGREGPSWNATVPAQRRGVAIIWGYAEPRRRVLSPLLVVSHSLYKVVDARSTRKNLVQQDAITMAPTDQVHGGGYLARTILNWSADETVTAIREGRVTARRYITTVLEQANRGASLNAIVTLLRDEALEAADEVDAAIARGAELPPLAGLAIVAKDNINLENVPTTAGTPALRHSKPNNTAPSLRKLMTAGAIVIGKANMHELAFGVTSTNFASFALPVHNPYAVNMIPGGSSGGTAAAISSHVVPCGLGTDTGGSARIPAALTGIVGFRPSLGDGGSEKRYQDDHAVVPISHTRDTVGTMGRTVADVTLLDSIIAGEARPQAADIAGVRFGVPPVLWSGLDRNLEKVVLKARQLLEQAGAVMVDADMPDLIALDNKISLPLALHEPRTDIPAYLRASGIKDVTFDDIARRVASPDVRKLFTMVTDDVLGGQYNEAVTVHRPALQRMYADYFIRANVSAILFPTTPLPATPIDHWHGSGNVSINGGPPQDTFATYISFTSPGSDAGIPGLSIPAGLTSKGLPVGIEIDGPLGSDARLLALGLAMEKILGRLPPPKRFASPHEHHDSVL</sequence>
<dbReference type="InterPro" id="IPR023631">
    <property type="entry name" value="Amidase_dom"/>
</dbReference>
<dbReference type="Pfam" id="PF01425">
    <property type="entry name" value="Amidase"/>
    <property type="match status" value="1"/>
</dbReference>
<keyword evidence="2" id="KW-0378">Hydrolase</keyword>
<name>A0A0A2VQY7_BEABA</name>
<dbReference type="AlphaFoldDB" id="A0A0A2VQY7"/>
<dbReference type="PANTHER" id="PTHR11895:SF151">
    <property type="entry name" value="GLUTAMYL-TRNA(GLN) AMIDOTRANSFERASE SUBUNIT A"/>
    <property type="match status" value="1"/>
</dbReference>
<dbReference type="HOGENOM" id="CLU_009600_0_3_1"/>
<organism evidence="2 3">
    <name type="scientific">Beauveria bassiana D1-5</name>
    <dbReference type="NCBI Taxonomy" id="1245745"/>
    <lineage>
        <taxon>Eukaryota</taxon>
        <taxon>Fungi</taxon>
        <taxon>Dikarya</taxon>
        <taxon>Ascomycota</taxon>
        <taxon>Pezizomycotina</taxon>
        <taxon>Sordariomycetes</taxon>
        <taxon>Hypocreomycetidae</taxon>
        <taxon>Hypocreales</taxon>
        <taxon>Cordycipitaceae</taxon>
        <taxon>Beauveria</taxon>
    </lineage>
</organism>
<dbReference type="NCBIfam" id="NF005688">
    <property type="entry name" value="PRK07488.1"/>
    <property type="match status" value="1"/>
</dbReference>
<dbReference type="Proteomes" id="UP000030106">
    <property type="component" value="Unassembled WGS sequence"/>
</dbReference>
<dbReference type="InterPro" id="IPR036928">
    <property type="entry name" value="AS_sf"/>
</dbReference>
<comment type="caution">
    <text evidence="2">The sequence shown here is derived from an EMBL/GenBank/DDBJ whole genome shotgun (WGS) entry which is preliminary data.</text>
</comment>
<proteinExistence type="predicted"/>
<dbReference type="SUPFAM" id="SSF75304">
    <property type="entry name" value="Amidase signature (AS) enzymes"/>
    <property type="match status" value="1"/>
</dbReference>
<dbReference type="PANTHER" id="PTHR11895">
    <property type="entry name" value="TRANSAMIDASE"/>
    <property type="match status" value="1"/>
</dbReference>
<gene>
    <name evidence="2" type="ORF">BBAD15_g4629</name>
</gene>
<dbReference type="eggNOG" id="KOG1211">
    <property type="taxonomic scope" value="Eukaryota"/>
</dbReference>
<evidence type="ECO:0000313" key="3">
    <source>
        <dbReference type="Proteomes" id="UP000030106"/>
    </source>
</evidence>
<evidence type="ECO:0000259" key="1">
    <source>
        <dbReference type="Pfam" id="PF01425"/>
    </source>
</evidence>
<dbReference type="OrthoDB" id="1879366at2759"/>
<dbReference type="STRING" id="1245745.A0A0A2VQY7"/>
<dbReference type="GO" id="GO:0016787">
    <property type="term" value="F:hydrolase activity"/>
    <property type="evidence" value="ECO:0007669"/>
    <property type="project" value="UniProtKB-KW"/>
</dbReference>
<evidence type="ECO:0000313" key="2">
    <source>
        <dbReference type="EMBL" id="KGQ10028.1"/>
    </source>
</evidence>
<dbReference type="Gene3D" id="3.90.1300.10">
    <property type="entry name" value="Amidase signature (AS) domain"/>
    <property type="match status" value="1"/>
</dbReference>
<reference evidence="2 3" key="1">
    <citation type="submission" date="2012-10" db="EMBL/GenBank/DDBJ databases">
        <title>Genome sequencing and analysis of entomopathogenic fungi Beauveria bassiana D1-5.</title>
        <authorList>
            <person name="Li Q."/>
            <person name="Wang L."/>
            <person name="Zhang Z."/>
            <person name="Wang Q."/>
            <person name="Ren J."/>
            <person name="Wang M."/>
            <person name="Xu W."/>
            <person name="Wang J."/>
            <person name="Lu Y."/>
            <person name="Du Q."/>
            <person name="Sun Z."/>
        </authorList>
    </citation>
    <scope>NUCLEOTIDE SEQUENCE [LARGE SCALE GENOMIC DNA]</scope>
    <source>
        <strain evidence="2 3">D1-5</strain>
    </source>
</reference>
<feature type="domain" description="Amidase" evidence="1">
    <location>
        <begin position="192"/>
        <end position="625"/>
    </location>
</feature>